<accession>A0A9X7VXP6</accession>
<dbReference type="RefSeq" id="WP_206656305.1">
    <property type="nucleotide sequence ID" value="NZ_CP071182.1"/>
</dbReference>
<dbReference type="AlphaFoldDB" id="A0A9X7VXP6"/>
<sequence>MGIRTEETSLESTFKELPSLEGKTGQEVGTEYQNLIRDIERIRPMQTRFEGEESAVEALMRDGKSILDRLSRLSQLAVERAALLICDVRRLNRRLAGNMKITFNPEADHRLLSDTSCPANSTKSAQHV</sequence>
<proteinExistence type="predicted"/>
<gene>
    <name evidence="1" type="ORF">JZ786_21360</name>
</gene>
<organism evidence="1 2">
    <name type="scientific">Alicyclobacillus mengziensis</name>
    <dbReference type="NCBI Taxonomy" id="2931921"/>
    <lineage>
        <taxon>Bacteria</taxon>
        <taxon>Bacillati</taxon>
        <taxon>Bacillota</taxon>
        <taxon>Bacilli</taxon>
        <taxon>Bacillales</taxon>
        <taxon>Alicyclobacillaceae</taxon>
        <taxon>Alicyclobacillus</taxon>
    </lineage>
</organism>
<dbReference type="KEGG" id="afx:JZ786_21360"/>
<keyword evidence="2" id="KW-1185">Reference proteome</keyword>
<protein>
    <submittedName>
        <fullName evidence="1">Uncharacterized protein</fullName>
    </submittedName>
</protein>
<name>A0A9X7VXP6_9BACL</name>
<dbReference type="EMBL" id="CP071182">
    <property type="protein sequence ID" value="QSO46944.1"/>
    <property type="molecule type" value="Genomic_DNA"/>
</dbReference>
<evidence type="ECO:0000313" key="1">
    <source>
        <dbReference type="EMBL" id="QSO46944.1"/>
    </source>
</evidence>
<dbReference type="Proteomes" id="UP000663505">
    <property type="component" value="Chromosome"/>
</dbReference>
<reference evidence="1 2" key="1">
    <citation type="submission" date="2021-02" db="EMBL/GenBank/DDBJ databases">
        <title>Alicyclobacillus curvatus sp. nov. and Alicyclobacillus mengziensis sp. nov., two acidophilic bacteria isolated from acid mine drainage.</title>
        <authorList>
            <person name="Huang Y."/>
        </authorList>
    </citation>
    <scope>NUCLEOTIDE SEQUENCE [LARGE SCALE GENOMIC DNA]</scope>
    <source>
        <strain evidence="1 2">S30H14</strain>
    </source>
</reference>
<evidence type="ECO:0000313" key="2">
    <source>
        <dbReference type="Proteomes" id="UP000663505"/>
    </source>
</evidence>